<gene>
    <name evidence="1" type="ORF">ANCCAN_23763</name>
</gene>
<dbReference type="AlphaFoldDB" id="A0A368FE55"/>
<evidence type="ECO:0000313" key="2">
    <source>
        <dbReference type="Proteomes" id="UP000252519"/>
    </source>
</evidence>
<evidence type="ECO:0000313" key="1">
    <source>
        <dbReference type="EMBL" id="RCN30466.1"/>
    </source>
</evidence>
<dbReference type="EMBL" id="JOJR01001551">
    <property type="protein sequence ID" value="RCN30466.1"/>
    <property type="molecule type" value="Genomic_DNA"/>
</dbReference>
<keyword evidence="2" id="KW-1185">Reference proteome</keyword>
<protein>
    <submittedName>
        <fullName evidence="1">Uncharacterized protein</fullName>
    </submittedName>
</protein>
<sequence>MFQRSGVPRTNEFPTFGNLFFLVPRRNVDDDSSTTPLCSESNARYDIQRGGTVTGSVCDIVLFRGHAEDNFVLDAIVTVADKRRQLQELFHISVTRNNRSDPFFIVRKISCQNLVISC</sequence>
<dbReference type="Proteomes" id="UP000252519">
    <property type="component" value="Unassembled WGS sequence"/>
</dbReference>
<name>A0A368FE55_ANCCA</name>
<reference evidence="1 2" key="1">
    <citation type="submission" date="2014-10" db="EMBL/GenBank/DDBJ databases">
        <title>Draft genome of the hookworm Ancylostoma caninum.</title>
        <authorList>
            <person name="Mitreva M."/>
        </authorList>
    </citation>
    <scope>NUCLEOTIDE SEQUENCE [LARGE SCALE GENOMIC DNA]</scope>
    <source>
        <strain evidence="1 2">Baltimore</strain>
    </source>
</reference>
<accession>A0A368FE55</accession>
<comment type="caution">
    <text evidence="1">The sequence shown here is derived from an EMBL/GenBank/DDBJ whole genome shotgun (WGS) entry which is preliminary data.</text>
</comment>
<proteinExistence type="predicted"/>
<organism evidence="1 2">
    <name type="scientific">Ancylostoma caninum</name>
    <name type="common">Dog hookworm</name>
    <dbReference type="NCBI Taxonomy" id="29170"/>
    <lineage>
        <taxon>Eukaryota</taxon>
        <taxon>Metazoa</taxon>
        <taxon>Ecdysozoa</taxon>
        <taxon>Nematoda</taxon>
        <taxon>Chromadorea</taxon>
        <taxon>Rhabditida</taxon>
        <taxon>Rhabditina</taxon>
        <taxon>Rhabditomorpha</taxon>
        <taxon>Strongyloidea</taxon>
        <taxon>Ancylostomatidae</taxon>
        <taxon>Ancylostomatinae</taxon>
        <taxon>Ancylostoma</taxon>
    </lineage>
</organism>